<feature type="domain" description="CusB-like beta-barrel" evidence="8">
    <location>
        <begin position="289"/>
        <end position="366"/>
    </location>
</feature>
<evidence type="ECO:0000313" key="11">
    <source>
        <dbReference type="Proteomes" id="UP000694660"/>
    </source>
</evidence>
<dbReference type="GO" id="GO:0030288">
    <property type="term" value="C:outer membrane-bounded periplasmic space"/>
    <property type="evidence" value="ECO:0007669"/>
    <property type="project" value="TreeGrafter"/>
</dbReference>
<dbReference type="Proteomes" id="UP000694660">
    <property type="component" value="Unassembled WGS sequence"/>
</dbReference>
<dbReference type="RefSeq" id="WP_214360061.1">
    <property type="nucleotide sequence ID" value="NZ_JAEKFT010000003.1"/>
</dbReference>
<dbReference type="InterPro" id="IPR058792">
    <property type="entry name" value="Beta-barrel_RND_2"/>
</dbReference>
<dbReference type="NCBIfam" id="TIGR01730">
    <property type="entry name" value="RND_mfp"/>
    <property type="match status" value="1"/>
</dbReference>
<evidence type="ECO:0000259" key="7">
    <source>
        <dbReference type="Pfam" id="PF25919"/>
    </source>
</evidence>
<comment type="caution">
    <text evidence="10">The sequence shown here is derived from an EMBL/GenBank/DDBJ whole genome shotgun (WGS) entry which is preliminary data.</text>
</comment>
<organism evidence="10 11">
    <name type="scientific">Denitromonas iodatirespirans</name>
    <dbReference type="NCBI Taxonomy" id="2795389"/>
    <lineage>
        <taxon>Bacteria</taxon>
        <taxon>Pseudomonadati</taxon>
        <taxon>Pseudomonadota</taxon>
        <taxon>Betaproteobacteria</taxon>
        <taxon>Rhodocyclales</taxon>
        <taxon>Zoogloeaceae</taxon>
        <taxon>Denitromonas</taxon>
    </lineage>
</organism>
<dbReference type="PANTHER" id="PTHR30097">
    <property type="entry name" value="CATION EFFLUX SYSTEM PROTEIN CUSB"/>
    <property type="match status" value="1"/>
</dbReference>
<evidence type="ECO:0000256" key="4">
    <source>
        <dbReference type="ARBA" id="ARBA00023065"/>
    </source>
</evidence>
<dbReference type="Gene3D" id="2.40.50.100">
    <property type="match status" value="1"/>
</dbReference>
<evidence type="ECO:0000259" key="6">
    <source>
        <dbReference type="Pfam" id="PF25869"/>
    </source>
</evidence>
<dbReference type="InterPro" id="IPR058790">
    <property type="entry name" value="BSH_CusB"/>
</dbReference>
<dbReference type="PANTHER" id="PTHR30097:SF15">
    <property type="entry name" value="CATION EFFLUX SYSTEM PROTEIN CUSB"/>
    <property type="match status" value="1"/>
</dbReference>
<dbReference type="FunFam" id="2.40.420.20:FF:000003">
    <property type="entry name" value="Cation efflux system protein cusB"/>
    <property type="match status" value="1"/>
</dbReference>
<dbReference type="Gene3D" id="6.10.140.730">
    <property type="match status" value="1"/>
</dbReference>
<dbReference type="GO" id="GO:0046914">
    <property type="term" value="F:transition metal ion binding"/>
    <property type="evidence" value="ECO:0007669"/>
    <property type="project" value="TreeGrafter"/>
</dbReference>
<dbReference type="InterPro" id="IPR021647">
    <property type="entry name" value="CusF_Ec"/>
</dbReference>
<dbReference type="Pfam" id="PF25975">
    <property type="entry name" value="CzcB_C"/>
    <property type="match status" value="1"/>
</dbReference>
<comment type="similarity">
    <text evidence="1">Belongs to the membrane fusion protein (MFP) (TC 8.A.1) family.</text>
</comment>
<sequence length="529" mass="55380">MKLKHILIGLAAAGMLGAAGVALYRVGMARGMGMVAGTPAQAPAATAAPVDPSTWGIPEGEAATRRHIDTGLAAGMDDPLTGRKILYYHDPMVPGKKFEAPGKSPFMDMMLVPAYAGSEGADAGTVTVSPRIQQNIGLRAAEVTEGAASPAISAVGAIAWNERDQAIVQARAMGYVEKLHVRATLDRVTRGQPLVDIHVPDWVAAQEEFLSVRRMRGTGLDSLVDAARARMRQAGMDAAHIRLVEASGKVQARLTIRAPIAGAVTELMAREGMTVMPGMTLARINGLETVWAHAEVPESQAAQLAPGAPVSATTPALPGETFAGRVQALLPEVNPATRTVKARLALANPRGQLVPGMFVRMSFAEQMARKSLLVPTEAIIHTGRRALVMLAEADGAFRPAEVLTGVEAGGRTEIRQGLQAGQRVVLSGQFLIDSEASLKGIEARLGETAAADTHRTGARIEAIDGDLLTLSHPAIESLGWPAMTMDFKLAPGLAQPALAAGAAVDIEFRMQEGDAPQIVAIRAAKGAAQ</sequence>
<dbReference type="GO" id="GO:0015679">
    <property type="term" value="P:plasma membrane copper ion transport"/>
    <property type="evidence" value="ECO:0007669"/>
    <property type="project" value="TreeGrafter"/>
</dbReference>
<keyword evidence="2" id="KW-0813">Transport</keyword>
<feature type="domain" description="CusB-like barrel-sandwich hybrid" evidence="7">
    <location>
        <begin position="166"/>
        <end position="285"/>
    </location>
</feature>
<evidence type="ECO:0000256" key="2">
    <source>
        <dbReference type="ARBA" id="ARBA00022448"/>
    </source>
</evidence>
<proteinExistence type="inferred from homology"/>
<dbReference type="InterPro" id="IPR058649">
    <property type="entry name" value="CzcB_C"/>
</dbReference>
<gene>
    <name evidence="10" type="ORF">I8J34_03905</name>
</gene>
<dbReference type="Gene3D" id="2.40.420.20">
    <property type="match status" value="1"/>
</dbReference>
<accession>A0A944H6L8</accession>
<evidence type="ECO:0000313" key="10">
    <source>
        <dbReference type="EMBL" id="MBT0960309.1"/>
    </source>
</evidence>
<dbReference type="EMBL" id="JAEKFT010000003">
    <property type="protein sequence ID" value="MBT0960309.1"/>
    <property type="molecule type" value="Genomic_DNA"/>
</dbReference>
<evidence type="ECO:0000256" key="3">
    <source>
        <dbReference type="ARBA" id="ARBA00022729"/>
    </source>
</evidence>
<dbReference type="InterPro" id="IPR051909">
    <property type="entry name" value="MFP_Cation_Efflux"/>
</dbReference>
<keyword evidence="11" id="KW-1185">Reference proteome</keyword>
<evidence type="ECO:0000259" key="5">
    <source>
        <dbReference type="Pfam" id="PF19335"/>
    </source>
</evidence>
<feature type="domain" description="CzcB-like C-terminal circularly permuted SH3-like" evidence="9">
    <location>
        <begin position="373"/>
        <end position="432"/>
    </location>
</feature>
<dbReference type="InterPro" id="IPR042230">
    <property type="entry name" value="CusF_sf"/>
</dbReference>
<name>A0A944H6L8_DENI1</name>
<evidence type="ECO:0000259" key="8">
    <source>
        <dbReference type="Pfam" id="PF25954"/>
    </source>
</evidence>
<dbReference type="Pfam" id="PF19335">
    <property type="entry name" value="HMBD"/>
    <property type="match status" value="1"/>
</dbReference>
<dbReference type="GO" id="GO:0060003">
    <property type="term" value="P:copper ion export"/>
    <property type="evidence" value="ECO:0007669"/>
    <property type="project" value="TreeGrafter"/>
</dbReference>
<reference evidence="11" key="1">
    <citation type="journal article" date="2022" name="ISME J.">
        <title>Genetic and phylogenetic analysis of dissimilatory iodate-reducing bacteria identifies potential niches across the world's oceans.</title>
        <authorList>
            <person name="Reyes-Umana V."/>
            <person name="Henning Z."/>
            <person name="Lee K."/>
            <person name="Barnum T.P."/>
            <person name="Coates J.D."/>
        </authorList>
    </citation>
    <scope>NUCLEOTIDE SEQUENCE [LARGE SCALE GENOMIC DNA]</scope>
    <source>
        <strain evidence="11">IR12</strain>
    </source>
</reference>
<protein>
    <submittedName>
        <fullName evidence="10">Efflux RND transporter periplasmic adaptor subunit</fullName>
    </submittedName>
</protein>
<dbReference type="Pfam" id="PF25869">
    <property type="entry name" value="3HB_CusB"/>
    <property type="match status" value="1"/>
</dbReference>
<feature type="domain" description="CusB-like three alpha-helical bundle" evidence="6">
    <location>
        <begin position="201"/>
        <end position="252"/>
    </location>
</feature>
<dbReference type="Pfam" id="PF25954">
    <property type="entry name" value="Beta-barrel_RND_2"/>
    <property type="match status" value="1"/>
</dbReference>
<dbReference type="GO" id="GO:0016020">
    <property type="term" value="C:membrane"/>
    <property type="evidence" value="ECO:0007669"/>
    <property type="project" value="InterPro"/>
</dbReference>
<evidence type="ECO:0000259" key="9">
    <source>
        <dbReference type="Pfam" id="PF25975"/>
    </source>
</evidence>
<keyword evidence="3" id="KW-0732">Signal</keyword>
<dbReference type="InterPro" id="IPR058791">
    <property type="entry name" value="3HB_CusB"/>
</dbReference>
<feature type="domain" description="Heavy metal binding" evidence="5">
    <location>
        <begin position="87"/>
        <end position="114"/>
    </location>
</feature>
<dbReference type="InterPro" id="IPR045800">
    <property type="entry name" value="HMBD"/>
</dbReference>
<dbReference type="Gene3D" id="2.40.30.170">
    <property type="match status" value="1"/>
</dbReference>
<dbReference type="SUPFAM" id="SSF111369">
    <property type="entry name" value="HlyD-like secretion proteins"/>
    <property type="match status" value="1"/>
</dbReference>
<dbReference type="Pfam" id="PF25919">
    <property type="entry name" value="BSH_CusB"/>
    <property type="match status" value="1"/>
</dbReference>
<dbReference type="Gene3D" id="2.40.50.320">
    <property type="entry name" value="Copper binding periplasmic protein CusF"/>
    <property type="match status" value="1"/>
</dbReference>
<dbReference type="AlphaFoldDB" id="A0A944H6L8"/>
<dbReference type="GO" id="GO:0022857">
    <property type="term" value="F:transmembrane transporter activity"/>
    <property type="evidence" value="ECO:0007669"/>
    <property type="project" value="InterPro"/>
</dbReference>
<dbReference type="Pfam" id="PF11604">
    <property type="entry name" value="CusF_Ec"/>
    <property type="match status" value="1"/>
</dbReference>
<dbReference type="InterPro" id="IPR006143">
    <property type="entry name" value="RND_pump_MFP"/>
</dbReference>
<keyword evidence="4" id="KW-0406">Ion transport</keyword>
<dbReference type="FunFam" id="2.40.30.170:FF:000010">
    <property type="entry name" value="Efflux RND transporter periplasmic adaptor subunit"/>
    <property type="match status" value="1"/>
</dbReference>
<evidence type="ECO:0000256" key="1">
    <source>
        <dbReference type="ARBA" id="ARBA00009477"/>
    </source>
</evidence>